<evidence type="ECO:0000256" key="4">
    <source>
        <dbReference type="SAM" id="SignalP"/>
    </source>
</evidence>
<keyword evidence="6" id="KW-1185">Reference proteome</keyword>
<proteinExistence type="predicted"/>
<sequence length="313" mass="34152">MRLLNILWLLLVVANVSVQAAEPVSVQDRVVHDDKRNRDIPVRIYLRAMRQPEPVVLFSHGLGGSREGSTYLAQHWAEHGYVVVMLQHAGSDAAVWQSVPAMQRMRALREAANGENLLLRIGDVKAVLDQLTRWQQTPGDMLAGRLDMQHIGMSGHSFGAVTTQMVSGEMLGKQDMSDSRIKAAVILSPSAPRAGDGDTAFANVHLPWLLMTGSKDVSPIGSIDVASRLSVYPALAAGDKYELVLADAQHASFGDRVANTGDAGRAHSFHQVILAFSTAFWDAYLRGDKTARSWLSSKAASALLERDDHLQNK</sequence>
<dbReference type="Pfam" id="PF03403">
    <property type="entry name" value="PAF-AH_p_II"/>
    <property type="match status" value="1"/>
</dbReference>
<name>A0A809RDG4_9PROT</name>
<dbReference type="AlphaFoldDB" id="A0A809RDG4"/>
<keyword evidence="1" id="KW-0378">Hydrolase</keyword>
<gene>
    <name evidence="5" type="ORF">SFSGTM_05170</name>
</gene>
<keyword evidence="3" id="KW-0443">Lipid metabolism</keyword>
<dbReference type="Proteomes" id="UP000463939">
    <property type="component" value="Chromosome"/>
</dbReference>
<keyword evidence="4" id="KW-0732">Signal</keyword>
<dbReference type="SUPFAM" id="SSF53474">
    <property type="entry name" value="alpha/beta-Hydrolases"/>
    <property type="match status" value="1"/>
</dbReference>
<evidence type="ECO:0000256" key="2">
    <source>
        <dbReference type="ARBA" id="ARBA00022963"/>
    </source>
</evidence>
<dbReference type="GO" id="GO:0003847">
    <property type="term" value="F:1-alkyl-2-acetylglycerophosphocholine esterase activity"/>
    <property type="evidence" value="ECO:0007669"/>
    <property type="project" value="TreeGrafter"/>
</dbReference>
<evidence type="ECO:0000313" key="6">
    <source>
        <dbReference type="Proteomes" id="UP000463939"/>
    </source>
</evidence>
<dbReference type="EMBL" id="AP021881">
    <property type="protein sequence ID" value="BBO99808.1"/>
    <property type="molecule type" value="Genomic_DNA"/>
</dbReference>
<evidence type="ECO:0000256" key="3">
    <source>
        <dbReference type="ARBA" id="ARBA00023098"/>
    </source>
</evidence>
<feature type="chain" id="PRO_5032793816" description="Dienelactone hydrolase" evidence="4">
    <location>
        <begin position="21"/>
        <end position="313"/>
    </location>
</feature>
<feature type="signal peptide" evidence="4">
    <location>
        <begin position="1"/>
        <end position="20"/>
    </location>
</feature>
<keyword evidence="2" id="KW-0442">Lipid degradation</keyword>
<accession>A0A809RDG4</accession>
<evidence type="ECO:0008006" key="7">
    <source>
        <dbReference type="Google" id="ProtNLM"/>
    </source>
</evidence>
<protein>
    <recommendedName>
        <fullName evidence="7">Dienelactone hydrolase</fullName>
    </recommendedName>
</protein>
<organism evidence="5 6">
    <name type="scientific">Sulfuriferula nivalis</name>
    <dbReference type="NCBI Taxonomy" id="2675298"/>
    <lineage>
        <taxon>Bacteria</taxon>
        <taxon>Pseudomonadati</taxon>
        <taxon>Pseudomonadota</taxon>
        <taxon>Betaproteobacteria</taxon>
        <taxon>Nitrosomonadales</taxon>
        <taxon>Sulfuricellaceae</taxon>
        <taxon>Sulfuriferula</taxon>
    </lineage>
</organism>
<dbReference type="PANTHER" id="PTHR10272">
    <property type="entry name" value="PLATELET-ACTIVATING FACTOR ACETYLHYDROLASE"/>
    <property type="match status" value="1"/>
</dbReference>
<dbReference type="RefSeq" id="WP_162083808.1">
    <property type="nucleotide sequence ID" value="NZ_AP021881.1"/>
</dbReference>
<reference evidence="6" key="1">
    <citation type="submission" date="2019-11" db="EMBL/GenBank/DDBJ databases">
        <title>Isolation and characterization of a novel species in the genus Sulfuriferula.</title>
        <authorList>
            <person name="Mochizuki J."/>
            <person name="Kojima H."/>
            <person name="Fukui M."/>
        </authorList>
    </citation>
    <scope>NUCLEOTIDE SEQUENCE [LARGE SCALE GENOMIC DNA]</scope>
    <source>
        <strain evidence="6">SGTM</strain>
    </source>
</reference>
<dbReference type="GO" id="GO:0016042">
    <property type="term" value="P:lipid catabolic process"/>
    <property type="evidence" value="ECO:0007669"/>
    <property type="project" value="UniProtKB-KW"/>
</dbReference>
<dbReference type="Gene3D" id="3.40.50.1820">
    <property type="entry name" value="alpha/beta hydrolase"/>
    <property type="match status" value="1"/>
</dbReference>
<evidence type="ECO:0000313" key="5">
    <source>
        <dbReference type="EMBL" id="BBO99808.1"/>
    </source>
</evidence>
<dbReference type="InterPro" id="IPR029058">
    <property type="entry name" value="AB_hydrolase_fold"/>
</dbReference>
<dbReference type="PANTHER" id="PTHR10272:SF0">
    <property type="entry name" value="PLATELET-ACTIVATING FACTOR ACETYLHYDROLASE"/>
    <property type="match status" value="1"/>
</dbReference>
<dbReference type="KEGG" id="sniv:SFSGTM_05170"/>
<evidence type="ECO:0000256" key="1">
    <source>
        <dbReference type="ARBA" id="ARBA00022801"/>
    </source>
</evidence>